<organism evidence="2 3">
    <name type="scientific">Mesorhizobium captivum</name>
    <dbReference type="NCBI Taxonomy" id="3072319"/>
    <lineage>
        <taxon>Bacteria</taxon>
        <taxon>Pseudomonadati</taxon>
        <taxon>Pseudomonadota</taxon>
        <taxon>Alphaproteobacteria</taxon>
        <taxon>Hyphomicrobiales</taxon>
        <taxon>Phyllobacteriaceae</taxon>
        <taxon>Mesorhizobium</taxon>
    </lineage>
</organism>
<dbReference type="NCBIfam" id="NF033539">
    <property type="entry name" value="transpos_IS1380"/>
    <property type="match status" value="1"/>
</dbReference>
<name>A0ABU4ZCP5_9HYPH</name>
<evidence type="ECO:0000259" key="1">
    <source>
        <dbReference type="Pfam" id="PF13701"/>
    </source>
</evidence>
<evidence type="ECO:0000313" key="3">
    <source>
        <dbReference type="Proteomes" id="UP001271249"/>
    </source>
</evidence>
<dbReference type="InterPro" id="IPR025668">
    <property type="entry name" value="Tnp_DDE_dom"/>
</dbReference>
<gene>
    <name evidence="2" type="ORF">RFN29_34780</name>
</gene>
<protein>
    <submittedName>
        <fullName evidence="2">IS1380 family transposase</fullName>
    </submittedName>
</protein>
<feature type="domain" description="Transposase DDE" evidence="1">
    <location>
        <begin position="16"/>
        <end position="458"/>
    </location>
</feature>
<dbReference type="RefSeq" id="WP_320230335.1">
    <property type="nucleotide sequence ID" value="NZ_JAVIJC010000081.1"/>
</dbReference>
<dbReference type="Proteomes" id="UP001271249">
    <property type="component" value="Unassembled WGS sequence"/>
</dbReference>
<sequence>MQTHCTSERLEFEGFDGHKVVAGFDGGAITSDAGALLLRHVDRAIGLFDRVASCFVDYRNQDLTVHSVCTLVGQRIAAIALGYEDVDDHDTLRHDPVLALVSERLTPKREDCAVLAGKSTLNRLEHGRVGEPTRYHKISYDKVALEALFVDLFLEAHDKPPAEIVLDLDATDDPLHGRQEGRFFHGYYNCYCYLPLYIFCDRHLLAAKLRRSNIDASKGAVEEVERIVTQIRKAWPRVHIILRADSGFAREELMAWCEINRVDYVFGLARNERLETKIAPALEEACLVSRKSGQAARVFRDFRWSTKDSWSRRRRVVAKAEWMTQGANPRFIVTSLKPQRWAARALYEELYCARGDMENRIKECQLDLYADRTSANSMRANQLRLWFASFAYVLICALRRLGLPHTRLANASCGTIRLKLLKIGAQVRVSVRRIKVAMASACPYAEEFALAHARIRAAAL</sequence>
<evidence type="ECO:0000313" key="2">
    <source>
        <dbReference type="EMBL" id="MDX8496671.1"/>
    </source>
</evidence>
<dbReference type="EMBL" id="JAVIJC010000081">
    <property type="protein sequence ID" value="MDX8496671.1"/>
    <property type="molecule type" value="Genomic_DNA"/>
</dbReference>
<comment type="caution">
    <text evidence="2">The sequence shown here is derived from an EMBL/GenBank/DDBJ whole genome shotgun (WGS) entry which is preliminary data.</text>
</comment>
<keyword evidence="3" id="KW-1185">Reference proteome</keyword>
<reference evidence="2 3" key="1">
    <citation type="submission" date="2023-08" db="EMBL/GenBank/DDBJ databases">
        <title>Implementing the SeqCode for naming new Mesorhizobium species isolated from Vachellia karroo root nodules.</title>
        <authorList>
            <person name="Van Lill M."/>
        </authorList>
    </citation>
    <scope>NUCLEOTIDE SEQUENCE [LARGE SCALE GENOMIC DNA]</scope>
    <source>
        <strain evidence="2 3">VK22B</strain>
    </source>
</reference>
<dbReference type="InterPro" id="IPR047960">
    <property type="entry name" value="Transpos_IS1380"/>
</dbReference>
<proteinExistence type="predicted"/>
<accession>A0ABU4ZCP5</accession>
<dbReference type="Pfam" id="PF13701">
    <property type="entry name" value="DDE_Tnp_1_4"/>
    <property type="match status" value="1"/>
</dbReference>